<evidence type="ECO:0000256" key="3">
    <source>
        <dbReference type="ARBA" id="ARBA00024227"/>
    </source>
</evidence>
<evidence type="ECO:0000256" key="4">
    <source>
        <dbReference type="ARBA" id="ARBA00047846"/>
    </source>
</evidence>
<organism evidence="6 7">
    <name type="scientific">Mangrovicoccus algicola</name>
    <dbReference type="NCBI Taxonomy" id="2771008"/>
    <lineage>
        <taxon>Bacteria</taxon>
        <taxon>Pseudomonadati</taxon>
        <taxon>Pseudomonadota</taxon>
        <taxon>Alphaproteobacteria</taxon>
        <taxon>Rhodobacterales</taxon>
        <taxon>Paracoccaceae</taxon>
        <taxon>Mangrovicoccus</taxon>
    </lineage>
</organism>
<gene>
    <name evidence="6" type="ORF">ICN82_10905</name>
</gene>
<reference evidence="6" key="1">
    <citation type="submission" date="2020-09" db="EMBL/GenBank/DDBJ databases">
        <title>A novel bacterium of genus Mangrovicoccus, isolated from South China Sea.</title>
        <authorList>
            <person name="Huang H."/>
            <person name="Mo K."/>
            <person name="Hu Y."/>
        </authorList>
    </citation>
    <scope>NUCLEOTIDE SEQUENCE</scope>
    <source>
        <strain evidence="6">HB182678</strain>
    </source>
</reference>
<dbReference type="EC" id="6.3.4.15" evidence="3"/>
<accession>A0A8J7CVG9</accession>
<proteinExistence type="predicted"/>
<evidence type="ECO:0000313" key="7">
    <source>
        <dbReference type="Proteomes" id="UP000609121"/>
    </source>
</evidence>
<dbReference type="Pfam" id="PF02237">
    <property type="entry name" value="BPL_C"/>
    <property type="match status" value="1"/>
</dbReference>
<dbReference type="SUPFAM" id="SSF55681">
    <property type="entry name" value="Class II aaRS and biotin synthetases"/>
    <property type="match status" value="1"/>
</dbReference>
<dbReference type="PANTHER" id="PTHR12835">
    <property type="entry name" value="BIOTIN PROTEIN LIGASE"/>
    <property type="match status" value="1"/>
</dbReference>
<evidence type="ECO:0000256" key="1">
    <source>
        <dbReference type="ARBA" id="ARBA00022598"/>
    </source>
</evidence>
<dbReference type="EMBL" id="JACVXA010000031">
    <property type="protein sequence ID" value="MBE3638714.1"/>
    <property type="molecule type" value="Genomic_DNA"/>
</dbReference>
<comment type="caution">
    <text evidence="6">The sequence shown here is derived from an EMBL/GenBank/DDBJ whole genome shotgun (WGS) entry which is preliminary data.</text>
</comment>
<feature type="domain" description="BPL/LPL catalytic" evidence="5">
    <location>
        <begin position="1"/>
        <end position="164"/>
    </location>
</feature>
<sequence>MAASCHAPVWITAERQTAGRGRRGRAWASPEGALAATLLIRPAEPAGTAALRSFVAAVALAEAFETLGAPAGAVTAKWPNDVLLHGCKAAGILLESASAGAGGGLAWMAIGIGINLSGAPDAALIEAGAVPPASLAEVLGRPVDREEMMIALARAYAAREAEFVAQGFAPIRSRWLARAARLGAPIRARTARETLDGIFDTVDETGHLLLRNGDGLHRIPAADVFF</sequence>
<dbReference type="AlphaFoldDB" id="A0A8J7CVG9"/>
<evidence type="ECO:0000256" key="2">
    <source>
        <dbReference type="ARBA" id="ARBA00023267"/>
    </source>
</evidence>
<dbReference type="InterPro" id="IPR003142">
    <property type="entry name" value="BPL_C"/>
</dbReference>
<dbReference type="Proteomes" id="UP000609121">
    <property type="component" value="Unassembled WGS sequence"/>
</dbReference>
<dbReference type="CDD" id="cd16442">
    <property type="entry name" value="BPL"/>
    <property type="match status" value="1"/>
</dbReference>
<dbReference type="GO" id="GO:0005737">
    <property type="term" value="C:cytoplasm"/>
    <property type="evidence" value="ECO:0007669"/>
    <property type="project" value="TreeGrafter"/>
</dbReference>
<dbReference type="PANTHER" id="PTHR12835:SF5">
    <property type="entry name" value="BIOTIN--PROTEIN LIGASE"/>
    <property type="match status" value="1"/>
</dbReference>
<dbReference type="Pfam" id="PF03099">
    <property type="entry name" value="BPL_LplA_LipB"/>
    <property type="match status" value="1"/>
</dbReference>
<dbReference type="InterPro" id="IPR045864">
    <property type="entry name" value="aa-tRNA-synth_II/BPL/LPL"/>
</dbReference>
<evidence type="ECO:0000259" key="5">
    <source>
        <dbReference type="PROSITE" id="PS51733"/>
    </source>
</evidence>
<keyword evidence="7" id="KW-1185">Reference proteome</keyword>
<comment type="catalytic activity">
    <reaction evidence="4">
        <text>biotin + L-lysyl-[protein] + ATP = N(6)-biotinyl-L-lysyl-[protein] + AMP + diphosphate + H(+)</text>
        <dbReference type="Rhea" id="RHEA:11756"/>
        <dbReference type="Rhea" id="RHEA-COMP:9752"/>
        <dbReference type="Rhea" id="RHEA-COMP:10505"/>
        <dbReference type="ChEBI" id="CHEBI:15378"/>
        <dbReference type="ChEBI" id="CHEBI:29969"/>
        <dbReference type="ChEBI" id="CHEBI:30616"/>
        <dbReference type="ChEBI" id="CHEBI:33019"/>
        <dbReference type="ChEBI" id="CHEBI:57586"/>
        <dbReference type="ChEBI" id="CHEBI:83144"/>
        <dbReference type="ChEBI" id="CHEBI:456215"/>
        <dbReference type="EC" id="6.3.4.15"/>
    </reaction>
</comment>
<dbReference type="PROSITE" id="PS51733">
    <property type="entry name" value="BPL_LPL_CATALYTIC"/>
    <property type="match status" value="1"/>
</dbReference>
<evidence type="ECO:0000313" key="6">
    <source>
        <dbReference type="EMBL" id="MBE3638714.1"/>
    </source>
</evidence>
<keyword evidence="1 6" id="KW-0436">Ligase</keyword>
<dbReference type="InterPro" id="IPR004143">
    <property type="entry name" value="BPL_LPL_catalytic"/>
</dbReference>
<keyword evidence="2" id="KW-0092">Biotin</keyword>
<dbReference type="NCBIfam" id="TIGR00121">
    <property type="entry name" value="birA_ligase"/>
    <property type="match status" value="1"/>
</dbReference>
<protein>
    <recommendedName>
        <fullName evidence="3">biotin--[biotin carboxyl-carrier protein] ligase</fullName>
        <ecNumber evidence="3">6.3.4.15</ecNumber>
    </recommendedName>
</protein>
<dbReference type="Gene3D" id="3.30.930.10">
    <property type="entry name" value="Bira Bifunctional Protein, Domain 2"/>
    <property type="match status" value="1"/>
</dbReference>
<dbReference type="Gene3D" id="2.30.30.100">
    <property type="match status" value="1"/>
</dbReference>
<dbReference type="GO" id="GO:0004077">
    <property type="term" value="F:biotin--[biotin carboxyl-carrier protein] ligase activity"/>
    <property type="evidence" value="ECO:0007669"/>
    <property type="project" value="UniProtKB-EC"/>
</dbReference>
<name>A0A8J7CVG9_9RHOB</name>
<dbReference type="InterPro" id="IPR004408">
    <property type="entry name" value="Biotin_CoA_COase_ligase"/>
</dbReference>